<reference evidence="2 3" key="1">
    <citation type="submission" date="2016-09" db="EMBL/GenBank/DDBJ databases">
        <title>Acidihalobacter prosperus V6 (DSM14174).</title>
        <authorList>
            <person name="Khaleque H.N."/>
            <person name="Ramsay J.P."/>
            <person name="Murphy R.J.T."/>
            <person name="Kaksonen A.H."/>
            <person name="Boxall N.J."/>
            <person name="Watkin E.L.J."/>
        </authorList>
    </citation>
    <scope>NUCLEOTIDE SEQUENCE [LARGE SCALE GENOMIC DNA]</scope>
    <source>
        <strain evidence="2 3">V6</strain>
    </source>
</reference>
<dbReference type="SUPFAM" id="SSF53756">
    <property type="entry name" value="UDP-Glycosyltransferase/glycogen phosphorylase"/>
    <property type="match status" value="1"/>
</dbReference>
<evidence type="ECO:0000313" key="3">
    <source>
        <dbReference type="Proteomes" id="UP000095342"/>
    </source>
</evidence>
<dbReference type="Gene3D" id="3.40.50.2000">
    <property type="entry name" value="Glycogen Phosphorylase B"/>
    <property type="match status" value="2"/>
</dbReference>
<dbReference type="Proteomes" id="UP000095342">
    <property type="component" value="Chromosome"/>
</dbReference>
<dbReference type="GO" id="GO:0016757">
    <property type="term" value="F:glycosyltransferase activity"/>
    <property type="evidence" value="ECO:0007669"/>
    <property type="project" value="UniProtKB-ARBA"/>
</dbReference>
<dbReference type="InterPro" id="IPR050194">
    <property type="entry name" value="Glycosyltransferase_grp1"/>
</dbReference>
<dbReference type="Pfam" id="PF13439">
    <property type="entry name" value="Glyco_transf_4"/>
    <property type="match status" value="1"/>
</dbReference>
<evidence type="ECO:0000313" key="2">
    <source>
        <dbReference type="EMBL" id="AOV18404.1"/>
    </source>
</evidence>
<dbReference type="KEGG" id="aaeo:BJI67_03770"/>
<sequence length="392" mass="44063">MRIALVTETWPPEINGVANTLRHWAGGLLERGHRIQLTRPRQGHHDRSRIEVGGLEECLVPGVPIPGYRGLRFGLPVARALRRNWARFRPTIVYIATEGPLGMAALRVARRLGIPAITGFHTRFDYYSRHYRLGWLEPAIRRVLLRFHNRSTGTLVPTRELADKLMEQGFHNARVVSRGVNTQLFNPQRRDGELRRAWGLPDEHTPVVLYVGRLAPEKNIALAVSTFRHMQQRTPELRFVLVGHGPHEAILRRENPDLIFAGPRVGEDLARHYASSDIFLFPSVSETFGNVVLEAMASGLAVVGFDYAAGREHIKSGINGLLAPLGEENTFEEIAANLAQAPTQLERLRLAARHTAETLDWSHITDQLEALLYEYALPDRSPSTEEDCHATA</sequence>
<dbReference type="PANTHER" id="PTHR45947:SF3">
    <property type="entry name" value="SULFOQUINOVOSYL TRANSFERASE SQD2"/>
    <property type="match status" value="1"/>
</dbReference>
<dbReference type="PANTHER" id="PTHR45947">
    <property type="entry name" value="SULFOQUINOVOSYL TRANSFERASE SQD2"/>
    <property type="match status" value="1"/>
</dbReference>
<dbReference type="EMBL" id="CP017448">
    <property type="protein sequence ID" value="AOV18404.1"/>
    <property type="molecule type" value="Genomic_DNA"/>
</dbReference>
<proteinExistence type="predicted"/>
<keyword evidence="2" id="KW-0378">Hydrolase</keyword>
<dbReference type="AlphaFoldDB" id="A0A1D8KBS8"/>
<accession>A0A1D8KBS8</accession>
<keyword evidence="3" id="KW-1185">Reference proteome</keyword>
<feature type="domain" description="Glycosyltransferase subfamily 4-like N-terminal" evidence="1">
    <location>
        <begin position="14"/>
        <end position="183"/>
    </location>
</feature>
<gene>
    <name evidence="2" type="ORF">BJI67_03770</name>
</gene>
<dbReference type="Pfam" id="PF13692">
    <property type="entry name" value="Glyco_trans_1_4"/>
    <property type="match status" value="1"/>
</dbReference>
<organism evidence="2 3">
    <name type="scientific">Acidihalobacter aeolianus</name>
    <dbReference type="NCBI Taxonomy" id="2792603"/>
    <lineage>
        <taxon>Bacteria</taxon>
        <taxon>Pseudomonadati</taxon>
        <taxon>Pseudomonadota</taxon>
        <taxon>Gammaproteobacteria</taxon>
        <taxon>Chromatiales</taxon>
        <taxon>Ectothiorhodospiraceae</taxon>
        <taxon>Acidihalobacter</taxon>
    </lineage>
</organism>
<dbReference type="CDD" id="cd03814">
    <property type="entry name" value="GT4-like"/>
    <property type="match status" value="1"/>
</dbReference>
<protein>
    <submittedName>
        <fullName evidence="2">Glycoside hydrolase</fullName>
    </submittedName>
</protein>
<dbReference type="GO" id="GO:0016787">
    <property type="term" value="F:hydrolase activity"/>
    <property type="evidence" value="ECO:0007669"/>
    <property type="project" value="UniProtKB-KW"/>
</dbReference>
<name>A0A1D8KBS8_9GAMM</name>
<evidence type="ECO:0000259" key="1">
    <source>
        <dbReference type="Pfam" id="PF13439"/>
    </source>
</evidence>
<dbReference type="InterPro" id="IPR028098">
    <property type="entry name" value="Glyco_trans_4-like_N"/>
</dbReference>